<dbReference type="EnsemblPlants" id="TraesCS2B02G052100.1">
    <property type="protein sequence ID" value="TraesCS2B02G052100.1"/>
    <property type="gene ID" value="TraesCS2B02G052100"/>
</dbReference>
<reference evidence="1" key="2">
    <citation type="submission" date="2018-10" db="UniProtKB">
        <authorList>
            <consortium name="EnsemblPlants"/>
        </authorList>
    </citation>
    <scope>IDENTIFICATION</scope>
</reference>
<proteinExistence type="predicted"/>
<sequence length="414" mass="47358">MMHRHSLKQKETIDALPFPQKDKSNDTLAMLLYEGTTGITLFSFDGSYLIDSVKDFWTCLPPLSLIVSMKYEKVPTPIDLVNEAIDNRLFRRLIKLCGSEKTLVVGSAKYKRIIETILEITYLCVEVPDSGVIIRSLKNPMQSVKINVVLAVLLYQAPSGIAIFCFDGDYLKAPMKHFWACLPQLSLVAFIKREKMPTPIDVTNEVIDGRLVKRLSQLCGSGRKLVVGSAEYKRIIETKLGVTCLHIDVPDCEVKICGLNKPMCPLLPEEQFEPDKNLELFLHQRDFDIKLEMVDKSMKETAYLLHDVESCEKKYMKFFRLLLKDFILTSEIDTKDWVLIQFATALKMICYPGASYKVLAPDEIFSFGECSKIEAHASRYKRSFSKIDVLSIYKHVARLDSRKCILMIKLDIWI</sequence>
<accession>A0A3B6BY06</accession>
<dbReference type="GO" id="GO:0030515">
    <property type="term" value="F:snoRNA binding"/>
    <property type="evidence" value="ECO:0000318"/>
    <property type="project" value="GO_Central"/>
</dbReference>
<dbReference type="AlphaFoldDB" id="A0A3B6BY06"/>
<organism evidence="1">
    <name type="scientific">Triticum aestivum</name>
    <name type="common">Wheat</name>
    <dbReference type="NCBI Taxonomy" id="4565"/>
    <lineage>
        <taxon>Eukaryota</taxon>
        <taxon>Viridiplantae</taxon>
        <taxon>Streptophyta</taxon>
        <taxon>Embryophyta</taxon>
        <taxon>Tracheophyta</taxon>
        <taxon>Spermatophyta</taxon>
        <taxon>Magnoliopsida</taxon>
        <taxon>Liliopsida</taxon>
        <taxon>Poales</taxon>
        <taxon>Poaceae</taxon>
        <taxon>BOP clade</taxon>
        <taxon>Pooideae</taxon>
        <taxon>Triticodae</taxon>
        <taxon>Triticeae</taxon>
        <taxon>Triticinae</taxon>
        <taxon>Triticum</taxon>
    </lineage>
</organism>
<dbReference type="OrthoDB" id="10485238at2759"/>
<dbReference type="GO" id="GO:0031428">
    <property type="term" value="C:box C/D methylation guide snoRNP complex"/>
    <property type="evidence" value="ECO:0000318"/>
    <property type="project" value="GO_Central"/>
</dbReference>
<protein>
    <submittedName>
        <fullName evidence="1">Uncharacterized protein</fullName>
    </submittedName>
</protein>
<dbReference type="STRING" id="4565.A0A3B6BY06"/>
<dbReference type="Gramene" id="TraesCS2B03G0109400.1">
    <property type="protein sequence ID" value="TraesCS2B03G0109400.1.CDS"/>
    <property type="gene ID" value="TraesCS2B03G0109400"/>
</dbReference>
<dbReference type="InterPro" id="IPR045056">
    <property type="entry name" value="Nop56/Nop58"/>
</dbReference>
<dbReference type="Gramene" id="TraesLAC2B03G00830630.1">
    <property type="protein sequence ID" value="TraesLAC2B03G00830630.1"/>
    <property type="gene ID" value="TraesLAC2B03G00830630"/>
</dbReference>
<dbReference type="Gramene" id="TraesCAD_scaffold_009257_01G000300.1">
    <property type="protein sequence ID" value="TraesCAD_scaffold_009257_01G000300.1"/>
    <property type="gene ID" value="TraesCAD_scaffold_009257_01G000300"/>
</dbReference>
<evidence type="ECO:0000313" key="1">
    <source>
        <dbReference type="EnsemblPlants" id="TraesCS2B02G052100.1"/>
    </source>
</evidence>
<dbReference type="Proteomes" id="UP000019116">
    <property type="component" value="Chromosome 2B"/>
</dbReference>
<evidence type="ECO:0000313" key="2">
    <source>
        <dbReference type="Proteomes" id="UP000019116"/>
    </source>
</evidence>
<dbReference type="GO" id="GO:0032040">
    <property type="term" value="C:small-subunit processome"/>
    <property type="evidence" value="ECO:0000318"/>
    <property type="project" value="GO_Central"/>
</dbReference>
<dbReference type="PANTHER" id="PTHR10894:SF24">
    <property type="entry name" value="OS02G0511800 PROTEIN"/>
    <property type="match status" value="1"/>
</dbReference>
<dbReference type="PANTHER" id="PTHR10894">
    <property type="entry name" value="NUCLEOLAR PROTEIN 5 NUCLEOLAR PROTEIN NOP5 NOP58"/>
    <property type="match status" value="1"/>
</dbReference>
<keyword evidence="2" id="KW-1185">Reference proteome</keyword>
<name>A0A3B6BY06_WHEAT</name>
<reference evidence="1" key="1">
    <citation type="submission" date="2018-08" db="EMBL/GenBank/DDBJ databases">
        <authorList>
            <person name="Rossello M."/>
        </authorList>
    </citation>
    <scope>NUCLEOTIDE SEQUENCE [LARGE SCALE GENOMIC DNA]</scope>
    <source>
        <strain evidence="1">cv. Chinese Spring</strain>
    </source>
</reference>
<dbReference type="Gramene" id="TraesCS2B02G052100.1">
    <property type="protein sequence ID" value="TraesCS2B02G052100.1"/>
    <property type="gene ID" value="TraesCS2B02G052100"/>
</dbReference>